<organism evidence="3 4">
    <name type="scientific">Delitschia confertaspora ATCC 74209</name>
    <dbReference type="NCBI Taxonomy" id="1513339"/>
    <lineage>
        <taxon>Eukaryota</taxon>
        <taxon>Fungi</taxon>
        <taxon>Dikarya</taxon>
        <taxon>Ascomycota</taxon>
        <taxon>Pezizomycotina</taxon>
        <taxon>Dothideomycetes</taxon>
        <taxon>Pleosporomycetidae</taxon>
        <taxon>Pleosporales</taxon>
        <taxon>Delitschiaceae</taxon>
        <taxon>Delitschia</taxon>
    </lineage>
</organism>
<evidence type="ECO:0000313" key="3">
    <source>
        <dbReference type="EMBL" id="KAF2202645.1"/>
    </source>
</evidence>
<keyword evidence="1" id="KW-0175">Coiled coil</keyword>
<feature type="compositionally biased region" description="Acidic residues" evidence="2">
    <location>
        <begin position="134"/>
        <end position="149"/>
    </location>
</feature>
<dbReference type="OrthoDB" id="5377009at2759"/>
<dbReference type="AlphaFoldDB" id="A0A9P4JP50"/>
<evidence type="ECO:0000313" key="4">
    <source>
        <dbReference type="Proteomes" id="UP000799536"/>
    </source>
</evidence>
<feature type="coiled-coil region" evidence="1">
    <location>
        <begin position="271"/>
        <end position="333"/>
    </location>
</feature>
<feature type="non-terminal residue" evidence="3">
    <location>
        <position position="496"/>
    </location>
</feature>
<feature type="region of interest" description="Disordered" evidence="2">
    <location>
        <begin position="200"/>
        <end position="221"/>
    </location>
</feature>
<feature type="compositionally biased region" description="Low complexity" evidence="2">
    <location>
        <begin position="202"/>
        <end position="214"/>
    </location>
</feature>
<protein>
    <submittedName>
        <fullName evidence="3">Uncharacterized protein</fullName>
    </submittedName>
</protein>
<keyword evidence="4" id="KW-1185">Reference proteome</keyword>
<feature type="region of interest" description="Disordered" evidence="2">
    <location>
        <begin position="171"/>
        <end position="190"/>
    </location>
</feature>
<evidence type="ECO:0000256" key="2">
    <source>
        <dbReference type="SAM" id="MobiDB-lite"/>
    </source>
</evidence>
<dbReference type="EMBL" id="ML993929">
    <property type="protein sequence ID" value="KAF2202645.1"/>
    <property type="molecule type" value="Genomic_DNA"/>
</dbReference>
<name>A0A9P4JP50_9PLEO</name>
<sequence length="496" mass="53746">ATESFNEPSGFDDIPLAAPPSALTSRPTHYDPHDPSSPPLDAYTPSGHQRSLTGSFFENCRPLVNRATSTLQQHTSKASFHSPTKSLASFIPSRNTLESTASQPKIRAGAKVLSGWFNGSSAPVALGVGTHTEEDSDSGSEDYDSEDGETGNTMAGIFTRASALTRSATAATINDTPQVPPKPTHAPPASSKFAWLLNTQKSSSASAPQSQPSPTYHNPSDELLNLNITQALFPYGPVDPLAPSSFHDLLSTAERLLTRYQNSYRTLSTALGDARAEQSAQDDELDEAETRVRHLKMQLETMAARATEQDAQMQQLKGELAIERHRRKDEEEARKNSLALIRGPACAHLPSGLRVKSLETPMRRKRVSNSEVSVDSGFESECDSEAASIFSRANGALSPTDTVPSSVASEMEMTPSPMEKRPMPLQRTSTYEKVLRKSVDFEGGWGCGNCEGGVQSSVWGRLAREREENSQLKRRVQVLEDAVHGALDVVDGPWGL</sequence>
<feature type="non-terminal residue" evidence="3">
    <location>
        <position position="1"/>
    </location>
</feature>
<evidence type="ECO:0000256" key="1">
    <source>
        <dbReference type="SAM" id="Coils"/>
    </source>
</evidence>
<comment type="caution">
    <text evidence="3">The sequence shown here is derived from an EMBL/GenBank/DDBJ whole genome shotgun (WGS) entry which is preliminary data.</text>
</comment>
<dbReference type="Proteomes" id="UP000799536">
    <property type="component" value="Unassembled WGS sequence"/>
</dbReference>
<reference evidence="3" key="1">
    <citation type="journal article" date="2020" name="Stud. Mycol.">
        <title>101 Dothideomycetes genomes: a test case for predicting lifestyles and emergence of pathogens.</title>
        <authorList>
            <person name="Haridas S."/>
            <person name="Albert R."/>
            <person name="Binder M."/>
            <person name="Bloem J."/>
            <person name="Labutti K."/>
            <person name="Salamov A."/>
            <person name="Andreopoulos B."/>
            <person name="Baker S."/>
            <person name="Barry K."/>
            <person name="Bills G."/>
            <person name="Bluhm B."/>
            <person name="Cannon C."/>
            <person name="Castanera R."/>
            <person name="Culley D."/>
            <person name="Daum C."/>
            <person name="Ezra D."/>
            <person name="Gonzalez J."/>
            <person name="Henrissat B."/>
            <person name="Kuo A."/>
            <person name="Liang C."/>
            <person name="Lipzen A."/>
            <person name="Lutzoni F."/>
            <person name="Magnuson J."/>
            <person name="Mondo S."/>
            <person name="Nolan M."/>
            <person name="Ohm R."/>
            <person name="Pangilinan J."/>
            <person name="Park H.-J."/>
            <person name="Ramirez L."/>
            <person name="Alfaro M."/>
            <person name="Sun H."/>
            <person name="Tritt A."/>
            <person name="Yoshinaga Y."/>
            <person name="Zwiers L.-H."/>
            <person name="Turgeon B."/>
            <person name="Goodwin S."/>
            <person name="Spatafora J."/>
            <person name="Crous P."/>
            <person name="Grigoriev I."/>
        </authorList>
    </citation>
    <scope>NUCLEOTIDE SEQUENCE</scope>
    <source>
        <strain evidence="3">ATCC 74209</strain>
    </source>
</reference>
<feature type="region of interest" description="Disordered" evidence="2">
    <location>
        <begin position="125"/>
        <end position="153"/>
    </location>
</feature>
<gene>
    <name evidence="3" type="ORF">GQ43DRAFT_347891</name>
</gene>
<accession>A0A9P4JP50</accession>
<proteinExistence type="predicted"/>
<feature type="region of interest" description="Disordered" evidence="2">
    <location>
        <begin position="1"/>
        <end position="54"/>
    </location>
</feature>